<dbReference type="PROSITE" id="PS50890">
    <property type="entry name" value="PUA"/>
    <property type="match status" value="1"/>
</dbReference>
<keyword evidence="5" id="KW-0949">S-adenosyl-L-methionine</keyword>
<dbReference type="Gene3D" id="3.30.750.80">
    <property type="entry name" value="RNA methyltransferase domain (HRMD) like"/>
    <property type="match status" value="1"/>
</dbReference>
<proteinExistence type="inferred from homology"/>
<gene>
    <name evidence="9" type="ORF">FEM03_09875</name>
</gene>
<sequence length="412" mass="46180">MPRPPSRQPSRSRPLPAESVDWQAPWVQMKYFSFQPNVYPNMILAASPDARRGDVVTVYDKEGKVFGHGFFNPGGRVPLRIFQHGSEPLAADHFERLLREAVSLRKDLLRLEETTDAFRVVHADADRIPGLMVDKLGDVLAVEVSNGTALRKAKEWVPILQELLGTKQVTIHMDNAAQRAEALSEREIEEALEMVGTGVESGRITENGMRFHVDFQHGHKTGFFCDQRDNRAKWGSWVKGRRVLDVCCYSGGFSVAAKMGGAEEVTGVDLDEKAIELAKKNANLNQQRVNFVHADAFTWMRQMQKNGETWDAVILDPPKLIFSREAFEEGKARYHDLNKLALSLVETGGLFATCSCSGLMPVEVFEEIVTGIAHRAGRKLQILDRTGPGADHPVMSNCPDSRYLKVLWARVW</sequence>
<evidence type="ECO:0000259" key="8">
    <source>
        <dbReference type="Pfam" id="PF17785"/>
    </source>
</evidence>
<evidence type="ECO:0000256" key="4">
    <source>
        <dbReference type="ARBA" id="ARBA00022679"/>
    </source>
</evidence>
<dbReference type="GO" id="GO:0003723">
    <property type="term" value="F:RNA binding"/>
    <property type="evidence" value="ECO:0007669"/>
    <property type="project" value="InterPro"/>
</dbReference>
<evidence type="ECO:0000256" key="6">
    <source>
        <dbReference type="ARBA" id="ARBA00038091"/>
    </source>
</evidence>
<evidence type="ECO:0000256" key="2">
    <source>
        <dbReference type="ARBA" id="ARBA00022490"/>
    </source>
</evidence>
<dbReference type="InterPro" id="IPR041532">
    <property type="entry name" value="RlmI-like_PUA"/>
</dbReference>
<reference evidence="9 10" key="1">
    <citation type="submission" date="2019-05" db="EMBL/GenBank/DDBJ databases">
        <title>Verrucobacter flavum gen. nov., sp. nov. a new member of the family Verrucomicrobiaceae.</title>
        <authorList>
            <person name="Szuroczki S."/>
            <person name="Abbaszade G."/>
            <person name="Szabo A."/>
            <person name="Felfoldi T."/>
            <person name="Schumann P."/>
            <person name="Boka K."/>
            <person name="Keki Z."/>
            <person name="Toumi M."/>
            <person name="Toth E."/>
        </authorList>
    </citation>
    <scope>NUCLEOTIDE SEQUENCE [LARGE SCALE GENOMIC DNA]</scope>
    <source>
        <strain evidence="9 10">MG-N-17</strain>
    </source>
</reference>
<comment type="similarity">
    <text evidence="6">Belongs to the methyltransferase superfamily. RlmI family.</text>
</comment>
<dbReference type="InterPro" id="IPR029063">
    <property type="entry name" value="SAM-dependent_MTases_sf"/>
</dbReference>
<keyword evidence="2" id="KW-0963">Cytoplasm</keyword>
<evidence type="ECO:0000256" key="5">
    <source>
        <dbReference type="ARBA" id="ARBA00022691"/>
    </source>
</evidence>
<dbReference type="GO" id="GO:0005737">
    <property type="term" value="C:cytoplasm"/>
    <property type="evidence" value="ECO:0007669"/>
    <property type="project" value="UniProtKB-SubCell"/>
</dbReference>
<dbReference type="PANTHER" id="PTHR42873:SF1">
    <property type="entry name" value="S-ADENOSYLMETHIONINE-DEPENDENT METHYLTRANSFERASE DOMAIN-CONTAINING PROTEIN"/>
    <property type="match status" value="1"/>
</dbReference>
<dbReference type="CDD" id="cd11572">
    <property type="entry name" value="RlmI_M_like"/>
    <property type="match status" value="1"/>
</dbReference>
<dbReference type="InterPro" id="IPR019614">
    <property type="entry name" value="SAM-dep_methyl-trfase"/>
</dbReference>
<dbReference type="PANTHER" id="PTHR42873">
    <property type="entry name" value="RIBOSOMAL RNA LARGE SUBUNIT METHYLTRANSFERASE"/>
    <property type="match status" value="1"/>
</dbReference>
<dbReference type="EMBL" id="VAUV01000006">
    <property type="protein sequence ID" value="TLD71202.1"/>
    <property type="molecule type" value="Genomic_DNA"/>
</dbReference>
<dbReference type="GO" id="GO:0008168">
    <property type="term" value="F:methyltransferase activity"/>
    <property type="evidence" value="ECO:0007669"/>
    <property type="project" value="UniProtKB-KW"/>
</dbReference>
<evidence type="ECO:0000259" key="7">
    <source>
        <dbReference type="Pfam" id="PF10672"/>
    </source>
</evidence>
<comment type="subcellular location">
    <subcellularLocation>
        <location evidence="1">Cytoplasm</location>
    </subcellularLocation>
</comment>
<dbReference type="Gene3D" id="2.30.130.10">
    <property type="entry name" value="PUA domain"/>
    <property type="match status" value="1"/>
</dbReference>
<dbReference type="AlphaFoldDB" id="A0A5R8KFW4"/>
<dbReference type="Pfam" id="PF17785">
    <property type="entry name" value="PUA_3"/>
    <property type="match status" value="1"/>
</dbReference>
<organism evidence="9 10">
    <name type="scientific">Phragmitibacter flavus</name>
    <dbReference type="NCBI Taxonomy" id="2576071"/>
    <lineage>
        <taxon>Bacteria</taxon>
        <taxon>Pseudomonadati</taxon>
        <taxon>Verrucomicrobiota</taxon>
        <taxon>Verrucomicrobiia</taxon>
        <taxon>Verrucomicrobiales</taxon>
        <taxon>Verrucomicrobiaceae</taxon>
        <taxon>Phragmitibacter</taxon>
    </lineage>
</organism>
<accession>A0A5R8KFW4</accession>
<dbReference type="RefSeq" id="WP_138086064.1">
    <property type="nucleotide sequence ID" value="NZ_VAUV01000006.1"/>
</dbReference>
<keyword evidence="10" id="KW-1185">Reference proteome</keyword>
<dbReference type="InterPro" id="IPR015947">
    <property type="entry name" value="PUA-like_sf"/>
</dbReference>
<name>A0A5R8KFW4_9BACT</name>
<dbReference type="CDD" id="cd02440">
    <property type="entry name" value="AdoMet_MTases"/>
    <property type="match status" value="1"/>
</dbReference>
<dbReference type="OrthoDB" id="9805492at2"/>
<dbReference type="SUPFAM" id="SSF53335">
    <property type="entry name" value="S-adenosyl-L-methionine-dependent methyltransferases"/>
    <property type="match status" value="1"/>
</dbReference>
<keyword evidence="3 9" id="KW-0489">Methyltransferase</keyword>
<dbReference type="SUPFAM" id="SSF88697">
    <property type="entry name" value="PUA domain-like"/>
    <property type="match status" value="1"/>
</dbReference>
<evidence type="ECO:0000313" key="9">
    <source>
        <dbReference type="EMBL" id="TLD71202.1"/>
    </source>
</evidence>
<dbReference type="GO" id="GO:0032259">
    <property type="term" value="P:methylation"/>
    <property type="evidence" value="ECO:0007669"/>
    <property type="project" value="UniProtKB-KW"/>
</dbReference>
<dbReference type="Pfam" id="PF10672">
    <property type="entry name" value="Methyltrans_SAM"/>
    <property type="match status" value="1"/>
</dbReference>
<evidence type="ECO:0000256" key="3">
    <source>
        <dbReference type="ARBA" id="ARBA00022603"/>
    </source>
</evidence>
<keyword evidence="4 9" id="KW-0808">Transferase</keyword>
<feature type="domain" description="RlmI-like PUA" evidence="8">
    <location>
        <begin position="33"/>
        <end position="82"/>
    </location>
</feature>
<protein>
    <submittedName>
        <fullName evidence="9">Class I SAM-dependent rRNA methyltransferase</fullName>
    </submittedName>
</protein>
<comment type="caution">
    <text evidence="9">The sequence shown here is derived from an EMBL/GenBank/DDBJ whole genome shotgun (WGS) entry which is preliminary data.</text>
</comment>
<dbReference type="Gene3D" id="3.40.50.150">
    <property type="entry name" value="Vaccinia Virus protein VP39"/>
    <property type="match status" value="1"/>
</dbReference>
<feature type="domain" description="S-adenosylmethionine-dependent methyltransferase" evidence="7">
    <location>
        <begin position="194"/>
        <end position="368"/>
    </location>
</feature>
<dbReference type="Proteomes" id="UP000306196">
    <property type="component" value="Unassembled WGS sequence"/>
</dbReference>
<dbReference type="InterPro" id="IPR036974">
    <property type="entry name" value="PUA_sf"/>
</dbReference>
<evidence type="ECO:0000313" key="10">
    <source>
        <dbReference type="Proteomes" id="UP000306196"/>
    </source>
</evidence>
<evidence type="ECO:0000256" key="1">
    <source>
        <dbReference type="ARBA" id="ARBA00004496"/>
    </source>
</evidence>